<sequence length="164" mass="18138">MPYPVLPSLLLLFAQASTVPACPGASEQARQLAERTWITTAVYEGDDRSRNQVARYPGVVGISLWDACSNRFEYFDPATGRSRAEHGGAGWFFFTGDRRHQHTVPDAGTPLRRRVEVLTASEFTYSRQLPHGMREGAPWVTVHVVHTPYAGPWQVRATASAASP</sequence>
<protein>
    <submittedName>
        <fullName evidence="3">DUF4822 domain-containing protein</fullName>
    </submittedName>
</protein>
<feature type="domain" description="DUF4822" evidence="2">
    <location>
        <begin position="31"/>
        <end position="152"/>
    </location>
</feature>
<dbReference type="Proteomes" id="UP001455088">
    <property type="component" value="Unassembled WGS sequence"/>
</dbReference>
<evidence type="ECO:0000256" key="1">
    <source>
        <dbReference type="SAM" id="SignalP"/>
    </source>
</evidence>
<keyword evidence="1" id="KW-0732">Signal</keyword>
<dbReference type="InterPro" id="IPR032247">
    <property type="entry name" value="DUF4822"/>
</dbReference>
<dbReference type="Gene3D" id="2.40.128.540">
    <property type="entry name" value="Domain of unknown function DUF4822"/>
    <property type="match status" value="1"/>
</dbReference>
<dbReference type="EMBL" id="JBBYHY010000008">
    <property type="protein sequence ID" value="MEL3955034.1"/>
    <property type="molecule type" value="Genomic_DNA"/>
</dbReference>
<name>A0ABU9JQC6_9GAMM</name>
<feature type="chain" id="PRO_5046671954" evidence="1">
    <location>
        <begin position="22"/>
        <end position="164"/>
    </location>
</feature>
<organism evidence="3 4">
    <name type="scientific">Stenotrophomonas bentonitica</name>
    <dbReference type="NCBI Taxonomy" id="1450134"/>
    <lineage>
        <taxon>Bacteria</taxon>
        <taxon>Pseudomonadati</taxon>
        <taxon>Pseudomonadota</taxon>
        <taxon>Gammaproteobacteria</taxon>
        <taxon>Lysobacterales</taxon>
        <taxon>Lysobacteraceae</taxon>
        <taxon>Stenotrophomonas</taxon>
    </lineage>
</organism>
<dbReference type="Pfam" id="PF16103">
    <property type="entry name" value="DUF4822"/>
    <property type="match status" value="1"/>
</dbReference>
<accession>A0ABU9JQC6</accession>
<keyword evidence="4" id="KW-1185">Reference proteome</keyword>
<dbReference type="RefSeq" id="WP_070474657.1">
    <property type="nucleotide sequence ID" value="NZ_JBBYHY010000008.1"/>
</dbReference>
<reference evidence="3 4" key="1">
    <citation type="submission" date="2024-04" db="EMBL/GenBank/DDBJ databases">
        <title>Bacterial endophytes with biocontrol capabilities against important plant pathogens.</title>
        <authorList>
            <person name="Alayande K.A."/>
        </authorList>
    </citation>
    <scope>NUCLEOTIDE SEQUENCE [LARGE SCALE GENOMIC DNA]</scope>
    <source>
        <strain evidence="3 4">KV22</strain>
    </source>
</reference>
<evidence type="ECO:0000313" key="4">
    <source>
        <dbReference type="Proteomes" id="UP001455088"/>
    </source>
</evidence>
<evidence type="ECO:0000259" key="2">
    <source>
        <dbReference type="Pfam" id="PF16103"/>
    </source>
</evidence>
<feature type="signal peptide" evidence="1">
    <location>
        <begin position="1"/>
        <end position="21"/>
    </location>
</feature>
<comment type="caution">
    <text evidence="3">The sequence shown here is derived from an EMBL/GenBank/DDBJ whole genome shotgun (WGS) entry which is preliminary data.</text>
</comment>
<gene>
    <name evidence="3" type="ORF">AAE039_15855</name>
</gene>
<evidence type="ECO:0000313" key="3">
    <source>
        <dbReference type="EMBL" id="MEL3955034.1"/>
    </source>
</evidence>
<proteinExistence type="predicted"/>